<keyword evidence="1" id="KW-0732">Signal</keyword>
<protein>
    <submittedName>
        <fullName evidence="2">DUF4019 domain-containing protein</fullName>
    </submittedName>
</protein>
<feature type="signal peptide" evidence="1">
    <location>
        <begin position="1"/>
        <end position="19"/>
    </location>
</feature>
<sequence length="132" mass="15003">MKNLLALIFLTLISISVWADNTGVINDAKNWLQVIDREKYLESWDNSGPLFQQYLTRDSWSEKLASVRKPLGSLLLREMQSVTETNSLPGAPDGNYSVVVFDSQFEHMKKASETLTLQKVGGNWMAIGYYIR</sequence>
<evidence type="ECO:0000313" key="3">
    <source>
        <dbReference type="Proteomes" id="UP001569414"/>
    </source>
</evidence>
<feature type="chain" id="PRO_5045100608" evidence="1">
    <location>
        <begin position="20"/>
        <end position="132"/>
    </location>
</feature>
<reference evidence="2 3" key="1">
    <citation type="submission" date="2024-08" db="EMBL/GenBank/DDBJ databases">
        <authorList>
            <person name="Ishaq N."/>
        </authorList>
    </citation>
    <scope>NUCLEOTIDE SEQUENCE [LARGE SCALE GENOMIC DNA]</scope>
    <source>
        <strain evidence="2 3">JCM 30400</strain>
    </source>
</reference>
<dbReference type="RefSeq" id="WP_371842516.1">
    <property type="nucleotide sequence ID" value="NZ_JBGMEL010000002.1"/>
</dbReference>
<name>A0ABV4NJ74_9GAMM</name>
<dbReference type="Pfam" id="PF13211">
    <property type="entry name" value="DUF4019"/>
    <property type="match status" value="1"/>
</dbReference>
<comment type="caution">
    <text evidence="2">The sequence shown here is derived from an EMBL/GenBank/DDBJ whole genome shotgun (WGS) entry which is preliminary data.</text>
</comment>
<keyword evidence="3" id="KW-1185">Reference proteome</keyword>
<dbReference type="Proteomes" id="UP001569414">
    <property type="component" value="Unassembled WGS sequence"/>
</dbReference>
<gene>
    <name evidence="2" type="ORF">ACCI51_02825</name>
</gene>
<accession>A0ABV4NJ74</accession>
<evidence type="ECO:0000313" key="2">
    <source>
        <dbReference type="EMBL" id="MFA0789463.1"/>
    </source>
</evidence>
<dbReference type="EMBL" id="JBGMEL010000002">
    <property type="protein sequence ID" value="MFA0789463.1"/>
    <property type="molecule type" value="Genomic_DNA"/>
</dbReference>
<dbReference type="InterPro" id="IPR025091">
    <property type="entry name" value="DUF4019"/>
</dbReference>
<organism evidence="2 3">
    <name type="scientific">Microbulbifer echini</name>
    <dbReference type="NCBI Taxonomy" id="1529067"/>
    <lineage>
        <taxon>Bacteria</taxon>
        <taxon>Pseudomonadati</taxon>
        <taxon>Pseudomonadota</taxon>
        <taxon>Gammaproteobacteria</taxon>
        <taxon>Cellvibrionales</taxon>
        <taxon>Microbulbiferaceae</taxon>
        <taxon>Microbulbifer</taxon>
    </lineage>
</organism>
<proteinExistence type="predicted"/>
<evidence type="ECO:0000256" key="1">
    <source>
        <dbReference type="SAM" id="SignalP"/>
    </source>
</evidence>